<dbReference type="OrthoDB" id="2642980at2759"/>
<feature type="compositionally biased region" description="Basic and acidic residues" evidence="1">
    <location>
        <begin position="212"/>
        <end position="227"/>
    </location>
</feature>
<keyword evidence="2" id="KW-1133">Transmembrane helix</keyword>
<reference evidence="4" key="2">
    <citation type="submission" date="2015-01" db="EMBL/GenBank/DDBJ databases">
        <title>Evolutionary Origins and Diversification of the Mycorrhizal Mutualists.</title>
        <authorList>
            <consortium name="DOE Joint Genome Institute"/>
            <consortium name="Mycorrhizal Genomics Consortium"/>
            <person name="Kohler A."/>
            <person name="Kuo A."/>
            <person name="Nagy L.G."/>
            <person name="Floudas D."/>
            <person name="Copeland A."/>
            <person name="Barry K.W."/>
            <person name="Cichocki N."/>
            <person name="Veneault-Fourrey C."/>
            <person name="LaButti K."/>
            <person name="Lindquist E.A."/>
            <person name="Lipzen A."/>
            <person name="Lundell T."/>
            <person name="Morin E."/>
            <person name="Murat C."/>
            <person name="Riley R."/>
            <person name="Ohm R."/>
            <person name="Sun H."/>
            <person name="Tunlid A."/>
            <person name="Henrissat B."/>
            <person name="Grigoriev I.V."/>
            <person name="Hibbett D.S."/>
            <person name="Martin F."/>
        </authorList>
    </citation>
    <scope>NUCLEOTIDE SEQUENCE [LARGE SCALE GENOMIC DNA]</scope>
    <source>
        <strain evidence="4">441</strain>
    </source>
</reference>
<keyword evidence="2" id="KW-0812">Transmembrane</keyword>
<dbReference type="AlphaFoldDB" id="A0A0C9ZFR0"/>
<feature type="region of interest" description="Disordered" evidence="1">
    <location>
        <begin position="315"/>
        <end position="346"/>
    </location>
</feature>
<protein>
    <submittedName>
        <fullName evidence="3">Uncharacterized protein</fullName>
    </submittedName>
</protein>
<feature type="transmembrane region" description="Helical" evidence="2">
    <location>
        <begin position="54"/>
        <end position="74"/>
    </location>
</feature>
<evidence type="ECO:0000313" key="3">
    <source>
        <dbReference type="EMBL" id="KIK24789.1"/>
    </source>
</evidence>
<gene>
    <name evidence="3" type="ORF">PISMIDRAFT_374956</name>
</gene>
<keyword evidence="4" id="KW-1185">Reference proteome</keyword>
<evidence type="ECO:0000256" key="1">
    <source>
        <dbReference type="SAM" id="MobiDB-lite"/>
    </source>
</evidence>
<keyword evidence="2" id="KW-0472">Membrane</keyword>
<feature type="compositionally biased region" description="Polar residues" evidence="1">
    <location>
        <begin position="331"/>
        <end position="340"/>
    </location>
</feature>
<evidence type="ECO:0000256" key="2">
    <source>
        <dbReference type="SAM" id="Phobius"/>
    </source>
</evidence>
<dbReference type="HOGENOM" id="CLU_778713_0_0_1"/>
<feature type="region of interest" description="Disordered" evidence="1">
    <location>
        <begin position="192"/>
        <end position="227"/>
    </location>
</feature>
<name>A0A0C9ZFR0_9AGAM</name>
<evidence type="ECO:0000313" key="4">
    <source>
        <dbReference type="Proteomes" id="UP000054018"/>
    </source>
</evidence>
<reference evidence="3 4" key="1">
    <citation type="submission" date="2014-04" db="EMBL/GenBank/DDBJ databases">
        <authorList>
            <consortium name="DOE Joint Genome Institute"/>
            <person name="Kuo A."/>
            <person name="Kohler A."/>
            <person name="Costa M.D."/>
            <person name="Nagy L.G."/>
            <person name="Floudas D."/>
            <person name="Copeland A."/>
            <person name="Barry K.W."/>
            <person name="Cichocki N."/>
            <person name="Veneault-Fourrey C."/>
            <person name="LaButti K."/>
            <person name="Lindquist E.A."/>
            <person name="Lipzen A."/>
            <person name="Lundell T."/>
            <person name="Morin E."/>
            <person name="Murat C."/>
            <person name="Sun H."/>
            <person name="Tunlid A."/>
            <person name="Henrissat B."/>
            <person name="Grigoriev I.V."/>
            <person name="Hibbett D.S."/>
            <person name="Martin F."/>
            <person name="Nordberg H.P."/>
            <person name="Cantor M.N."/>
            <person name="Hua S.X."/>
        </authorList>
    </citation>
    <scope>NUCLEOTIDE SEQUENCE [LARGE SCALE GENOMIC DNA]</scope>
    <source>
        <strain evidence="3 4">441</strain>
    </source>
</reference>
<sequence>MAVLLGTHQVRPTHSLRRVSIYRIMSLGYVQDVRARADESVDQATPTDWGTLQIVTPVIVGVGLILCFAAYLVWQRRRRPSSNAPQPRTDGLWYSLIGKFERTFSLERRIRHRVTPSSQSMTLDDSMDSPCVKLDTQYKSRQFRSDSTDSSTPLNCSPDDDDSPNFFKSVPRSQRHRQWSQSILRIMGLGPQEIKHEPPSATWRIDVSSTGHGHDANERENRNEPGRTVAEVHGEDDDNPEALDMDRVIQIGDGNISSTASTADGRTRVPVAPPPTSPMPSRDLQLKLGLLPDPRSGQECDPPPGYNRTMNAGVAQHPHQPQGLLRDHPSRSTIQHSVPSTLFPPSVRAAGYGSPLRHGRTLSSESLLVSQAPMTPPGMY</sequence>
<feature type="region of interest" description="Disordered" evidence="1">
    <location>
        <begin position="138"/>
        <end position="174"/>
    </location>
</feature>
<accession>A0A0C9ZFR0</accession>
<feature type="region of interest" description="Disordered" evidence="1">
    <location>
        <begin position="256"/>
        <end position="282"/>
    </location>
</feature>
<proteinExistence type="predicted"/>
<organism evidence="3 4">
    <name type="scientific">Pisolithus microcarpus 441</name>
    <dbReference type="NCBI Taxonomy" id="765257"/>
    <lineage>
        <taxon>Eukaryota</taxon>
        <taxon>Fungi</taxon>
        <taxon>Dikarya</taxon>
        <taxon>Basidiomycota</taxon>
        <taxon>Agaricomycotina</taxon>
        <taxon>Agaricomycetes</taxon>
        <taxon>Agaricomycetidae</taxon>
        <taxon>Boletales</taxon>
        <taxon>Sclerodermatineae</taxon>
        <taxon>Pisolithaceae</taxon>
        <taxon>Pisolithus</taxon>
    </lineage>
</organism>
<dbReference type="Proteomes" id="UP000054018">
    <property type="component" value="Unassembled WGS sequence"/>
</dbReference>
<dbReference type="EMBL" id="KN833713">
    <property type="protein sequence ID" value="KIK24789.1"/>
    <property type="molecule type" value="Genomic_DNA"/>
</dbReference>